<reference evidence="2 3" key="1">
    <citation type="submission" date="2016-03" db="EMBL/GenBank/DDBJ databases">
        <title>Comparative genomics of human isolates of Fusobacterium necrophorum.</title>
        <authorList>
            <person name="Jensen A."/>
            <person name="Bank S."/>
            <person name="Andersen P.S."/>
            <person name="Kristensen L.H."/>
            <person name="Prag J."/>
        </authorList>
    </citation>
    <scope>NUCLEOTIDE SEQUENCE [LARGE SCALE GENOMIC DNA]</scope>
    <source>
        <strain evidence="2 3">LS_1264</strain>
    </source>
</reference>
<evidence type="ECO:0000313" key="2">
    <source>
        <dbReference type="EMBL" id="KYL05228.1"/>
    </source>
</evidence>
<protein>
    <recommendedName>
        <fullName evidence="1">YopX protein domain-containing protein</fullName>
    </recommendedName>
</protein>
<proteinExistence type="predicted"/>
<dbReference type="InterPro" id="IPR019096">
    <property type="entry name" value="YopX_protein"/>
</dbReference>
<dbReference type="RefSeq" id="WP_062680709.1">
    <property type="nucleotide sequence ID" value="NZ_LVEA01000001.1"/>
</dbReference>
<evidence type="ECO:0000259" key="1">
    <source>
        <dbReference type="Pfam" id="PF09643"/>
    </source>
</evidence>
<dbReference type="Pfam" id="PF09643">
    <property type="entry name" value="YopX"/>
    <property type="match status" value="1"/>
</dbReference>
<comment type="caution">
    <text evidence="2">The sequence shown here is derived from an EMBL/GenBank/DDBJ whole genome shotgun (WGS) entry which is preliminary data.</text>
</comment>
<sequence length="77" mass="9031">MREIKFRSFVKKDKCICKTLSIELNRGLDGTLQVEYPDGAKTTLSLHFVKLMQYTGLKDKNGKEITFEWTNLVFERK</sequence>
<dbReference type="SUPFAM" id="SSF159006">
    <property type="entry name" value="YopX-like"/>
    <property type="match status" value="1"/>
</dbReference>
<dbReference type="Proteomes" id="UP000075816">
    <property type="component" value="Unassembled WGS sequence"/>
</dbReference>
<organism evidence="2 3">
    <name type="scientific">Fusobacterium necrophorum subsp. funduliforme</name>
    <dbReference type="NCBI Taxonomy" id="143387"/>
    <lineage>
        <taxon>Bacteria</taxon>
        <taxon>Fusobacteriati</taxon>
        <taxon>Fusobacteriota</taxon>
        <taxon>Fusobacteriia</taxon>
        <taxon>Fusobacteriales</taxon>
        <taxon>Fusobacteriaceae</taxon>
        <taxon>Fusobacterium</taxon>
    </lineage>
</organism>
<feature type="domain" description="YopX protein" evidence="1">
    <location>
        <begin position="5"/>
        <end position="66"/>
    </location>
</feature>
<evidence type="ECO:0000313" key="3">
    <source>
        <dbReference type="Proteomes" id="UP000075816"/>
    </source>
</evidence>
<dbReference type="AlphaFoldDB" id="A0A162J6K9"/>
<name>A0A162J6K9_9FUSO</name>
<dbReference type="EMBL" id="LVEA01000001">
    <property type="protein sequence ID" value="KYL05228.1"/>
    <property type="molecule type" value="Genomic_DNA"/>
</dbReference>
<accession>A0A162J6K9</accession>
<gene>
    <name evidence="2" type="ORF">A2J07_00400</name>
</gene>